<gene>
    <name evidence="2" type="ORF">ASU31_13145</name>
</gene>
<dbReference type="InterPro" id="IPR002686">
    <property type="entry name" value="Transposase_17"/>
</dbReference>
<comment type="caution">
    <text evidence="2">The sequence shown here is derived from an EMBL/GenBank/DDBJ whole genome shotgun (WGS) entry which is preliminary data.</text>
</comment>
<keyword evidence="3" id="KW-1185">Reference proteome</keyword>
<dbReference type="SUPFAM" id="SSF143422">
    <property type="entry name" value="Transposase IS200-like"/>
    <property type="match status" value="1"/>
</dbReference>
<dbReference type="GO" id="GO:0043565">
    <property type="term" value="F:sequence-specific DNA binding"/>
    <property type="evidence" value="ECO:0007669"/>
    <property type="project" value="TreeGrafter"/>
</dbReference>
<dbReference type="InterPro" id="IPR036515">
    <property type="entry name" value="Transposase_17_sf"/>
</dbReference>
<dbReference type="Proteomes" id="UP000051950">
    <property type="component" value="Unassembled WGS sequence"/>
</dbReference>
<dbReference type="STRING" id="687842.ASU31_13145"/>
<name>A0A0T5VP21_9SPHI</name>
<evidence type="ECO:0000313" key="3">
    <source>
        <dbReference type="Proteomes" id="UP000051950"/>
    </source>
</evidence>
<dbReference type="Gene3D" id="3.30.70.1290">
    <property type="entry name" value="Transposase IS200-like"/>
    <property type="match status" value="1"/>
</dbReference>
<proteinExistence type="predicted"/>
<accession>A0A0T5VP21</accession>
<dbReference type="EMBL" id="LMZQ01000008">
    <property type="protein sequence ID" value="KRT15607.1"/>
    <property type="molecule type" value="Genomic_DNA"/>
</dbReference>
<reference evidence="2 3" key="1">
    <citation type="submission" date="2015-11" db="EMBL/GenBank/DDBJ databases">
        <title>Sequence of Pedobacter ginsenosidimutans.</title>
        <authorList>
            <person name="Carson E."/>
            <person name="Keyser V."/>
            <person name="Newman J."/>
            <person name="Miller J."/>
        </authorList>
    </citation>
    <scope>NUCLEOTIDE SEQUENCE [LARGE SCALE GENOMIC DNA]</scope>
    <source>
        <strain evidence="2 3">KACC 14530</strain>
    </source>
</reference>
<dbReference type="PANTHER" id="PTHR36966:SF1">
    <property type="entry name" value="REP-ASSOCIATED TYROSINE TRANSPOSASE"/>
    <property type="match status" value="1"/>
</dbReference>
<sequence>MKYNPLIHHRRSIRLKDYDYSKAGAYFITICCEDRIHRFGKISGNEMILNQSGTIAYNEWINLAGRFPNFELDVFQIMPNHMHGIIVLSDITVGATLAVAQEEDALNRVTARVAPTISEIVGAYKSIVSNACLQLFKSHDKTMGKLWQRNYYEHIIRDERAYNNISNYIINNPAKWDEDKFHL</sequence>
<dbReference type="GO" id="GO:0004803">
    <property type="term" value="F:transposase activity"/>
    <property type="evidence" value="ECO:0007669"/>
    <property type="project" value="InterPro"/>
</dbReference>
<dbReference type="SMART" id="SM01321">
    <property type="entry name" value="Y1_Tnp"/>
    <property type="match status" value="1"/>
</dbReference>
<dbReference type="InterPro" id="IPR052715">
    <property type="entry name" value="RAYT_transposase"/>
</dbReference>
<organism evidence="2 3">
    <name type="scientific">Pedobacter ginsenosidimutans</name>
    <dbReference type="NCBI Taxonomy" id="687842"/>
    <lineage>
        <taxon>Bacteria</taxon>
        <taxon>Pseudomonadati</taxon>
        <taxon>Bacteroidota</taxon>
        <taxon>Sphingobacteriia</taxon>
        <taxon>Sphingobacteriales</taxon>
        <taxon>Sphingobacteriaceae</taxon>
        <taxon>Pedobacter</taxon>
    </lineage>
</organism>
<dbReference type="OrthoDB" id="9794403at2"/>
<dbReference type="AlphaFoldDB" id="A0A0T5VP21"/>
<feature type="domain" description="Transposase IS200-like" evidence="1">
    <location>
        <begin position="21"/>
        <end position="172"/>
    </location>
</feature>
<dbReference type="GO" id="GO:0006313">
    <property type="term" value="P:DNA transposition"/>
    <property type="evidence" value="ECO:0007669"/>
    <property type="project" value="InterPro"/>
</dbReference>
<dbReference type="RefSeq" id="WP_057932762.1">
    <property type="nucleotide sequence ID" value="NZ_LMZQ01000008.1"/>
</dbReference>
<dbReference type="PANTHER" id="PTHR36966">
    <property type="entry name" value="REP-ASSOCIATED TYROSINE TRANSPOSASE"/>
    <property type="match status" value="1"/>
</dbReference>
<evidence type="ECO:0000313" key="2">
    <source>
        <dbReference type="EMBL" id="KRT15607.1"/>
    </source>
</evidence>
<protein>
    <recommendedName>
        <fullName evidence="1">Transposase IS200-like domain-containing protein</fullName>
    </recommendedName>
</protein>
<evidence type="ECO:0000259" key="1">
    <source>
        <dbReference type="SMART" id="SM01321"/>
    </source>
</evidence>